<gene>
    <name evidence="2" type="ORF">BXZ70DRAFT_935738</name>
</gene>
<dbReference type="OrthoDB" id="10638975at2759"/>
<proteinExistence type="predicted"/>
<protein>
    <submittedName>
        <fullName evidence="2">Uncharacterized protein</fullName>
    </submittedName>
</protein>
<dbReference type="AlphaFoldDB" id="A0A8K0XQ22"/>
<name>A0A8K0XQ22_9AGAR</name>
<reference evidence="2" key="1">
    <citation type="journal article" date="2021" name="New Phytol.">
        <title>Evolutionary innovations through gain and loss of genes in the ectomycorrhizal Boletales.</title>
        <authorList>
            <person name="Wu G."/>
            <person name="Miyauchi S."/>
            <person name="Morin E."/>
            <person name="Kuo A."/>
            <person name="Drula E."/>
            <person name="Varga T."/>
            <person name="Kohler A."/>
            <person name="Feng B."/>
            <person name="Cao Y."/>
            <person name="Lipzen A."/>
            <person name="Daum C."/>
            <person name="Hundley H."/>
            <person name="Pangilinan J."/>
            <person name="Johnson J."/>
            <person name="Barry K."/>
            <person name="LaButti K."/>
            <person name="Ng V."/>
            <person name="Ahrendt S."/>
            <person name="Min B."/>
            <person name="Choi I.G."/>
            <person name="Park H."/>
            <person name="Plett J.M."/>
            <person name="Magnuson J."/>
            <person name="Spatafora J.W."/>
            <person name="Nagy L.G."/>
            <person name="Henrissat B."/>
            <person name="Grigoriev I.V."/>
            <person name="Yang Z.L."/>
            <person name="Xu J."/>
            <person name="Martin F.M."/>
        </authorList>
    </citation>
    <scope>NUCLEOTIDE SEQUENCE</scope>
    <source>
        <strain evidence="2">KKN 215</strain>
    </source>
</reference>
<feature type="region of interest" description="Disordered" evidence="1">
    <location>
        <begin position="125"/>
        <end position="264"/>
    </location>
</feature>
<organism evidence="2 3">
    <name type="scientific">Cristinia sonorae</name>
    <dbReference type="NCBI Taxonomy" id="1940300"/>
    <lineage>
        <taxon>Eukaryota</taxon>
        <taxon>Fungi</taxon>
        <taxon>Dikarya</taxon>
        <taxon>Basidiomycota</taxon>
        <taxon>Agaricomycotina</taxon>
        <taxon>Agaricomycetes</taxon>
        <taxon>Agaricomycetidae</taxon>
        <taxon>Agaricales</taxon>
        <taxon>Pleurotineae</taxon>
        <taxon>Stephanosporaceae</taxon>
        <taxon>Cristinia</taxon>
    </lineage>
</organism>
<keyword evidence="3" id="KW-1185">Reference proteome</keyword>
<evidence type="ECO:0000313" key="3">
    <source>
        <dbReference type="Proteomes" id="UP000813824"/>
    </source>
</evidence>
<feature type="compositionally biased region" description="Pro residues" evidence="1">
    <location>
        <begin position="159"/>
        <end position="172"/>
    </location>
</feature>
<sequence length="416" mass="47535">MPADEMLQHAAHGAEGCKLRRARVTAGTAGSTREHPAFLPPPYFCIPVSAVCNTRCSEIYISCLPANFMQQTLRVPATGTLHTGSTYPEPIQRPTKKSSVGLGIQMPQPSVGLGIYLSGWEVVDDREEEDDNTPPSPPLLPTRRESPYHITTIVDDDVFPPPSNIFTPPPPCEVEDSEDDYGEEEYDEDLEHYHEESEHYEDEEQSPEIDHPRRFIPRPPFMSAPSASELPLPREFLRQRRSSPPSPSPSENESDDGGRWYLDTTDDEIYDPAMNTAIHRTPGHRHIRSYMDYDPQYDEYYFVHEHCYCVGEQASEPSDIQPGTPRSPFVFRPFSPVEADRLAGDYMDSPVLMRPPPFMQYGPDVFTPAYEEEEPHYHLPAGLLDYPDYSTHIYENHDIVYETPRIIHTVQDNYWY</sequence>
<accession>A0A8K0XQ22</accession>
<dbReference type="Proteomes" id="UP000813824">
    <property type="component" value="Unassembled WGS sequence"/>
</dbReference>
<feature type="compositionally biased region" description="Acidic residues" evidence="1">
    <location>
        <begin position="198"/>
        <end position="207"/>
    </location>
</feature>
<feature type="compositionally biased region" description="Acidic residues" evidence="1">
    <location>
        <begin position="173"/>
        <end position="190"/>
    </location>
</feature>
<evidence type="ECO:0000256" key="1">
    <source>
        <dbReference type="SAM" id="MobiDB-lite"/>
    </source>
</evidence>
<dbReference type="EMBL" id="JAEVFJ010000014">
    <property type="protein sequence ID" value="KAH8100766.1"/>
    <property type="molecule type" value="Genomic_DNA"/>
</dbReference>
<evidence type="ECO:0000313" key="2">
    <source>
        <dbReference type="EMBL" id="KAH8100766.1"/>
    </source>
</evidence>
<comment type="caution">
    <text evidence="2">The sequence shown here is derived from an EMBL/GenBank/DDBJ whole genome shotgun (WGS) entry which is preliminary data.</text>
</comment>